<name>A0A418X245_9BURK</name>
<proteinExistence type="predicted"/>
<keyword evidence="2" id="KW-1185">Reference proteome</keyword>
<evidence type="ECO:0000313" key="1">
    <source>
        <dbReference type="EMBL" id="RJG06505.1"/>
    </source>
</evidence>
<evidence type="ECO:0000313" key="2">
    <source>
        <dbReference type="Proteomes" id="UP000285190"/>
    </source>
</evidence>
<accession>A0A418X245</accession>
<dbReference type="AlphaFoldDB" id="A0A418X245"/>
<organism evidence="1 2">
    <name type="scientific">Noviherbaspirillum cavernae</name>
    <dbReference type="NCBI Taxonomy" id="2320862"/>
    <lineage>
        <taxon>Bacteria</taxon>
        <taxon>Pseudomonadati</taxon>
        <taxon>Pseudomonadota</taxon>
        <taxon>Betaproteobacteria</taxon>
        <taxon>Burkholderiales</taxon>
        <taxon>Oxalobacteraceae</taxon>
        <taxon>Noviherbaspirillum</taxon>
    </lineage>
</organism>
<dbReference type="Proteomes" id="UP000285190">
    <property type="component" value="Unassembled WGS sequence"/>
</dbReference>
<dbReference type="EMBL" id="QYUN01000002">
    <property type="protein sequence ID" value="RJG06505.1"/>
    <property type="molecule type" value="Genomic_DNA"/>
</dbReference>
<sequence>MMERGELQQRLSHIEQTIHHASEACQHAILLPMHLKDCIQQLDEKSWHAKQMMQQMPDENSIRQCIDDLEEVGDQARDACERNETVDPEIRDAVMQAHRELSDLKHQLH</sequence>
<reference evidence="1 2" key="1">
    <citation type="submission" date="2018-09" db="EMBL/GenBank/DDBJ databases">
        <authorList>
            <person name="Zhu H."/>
        </authorList>
    </citation>
    <scope>NUCLEOTIDE SEQUENCE [LARGE SCALE GENOMIC DNA]</scope>
    <source>
        <strain evidence="1 2">K2R10-39</strain>
    </source>
</reference>
<comment type="caution">
    <text evidence="1">The sequence shown here is derived from an EMBL/GenBank/DDBJ whole genome shotgun (WGS) entry which is preliminary data.</text>
</comment>
<gene>
    <name evidence="1" type="ORF">D3870_11215</name>
</gene>
<protein>
    <submittedName>
        <fullName evidence="1">Uncharacterized protein</fullName>
    </submittedName>
</protein>
<dbReference type="OrthoDB" id="8926298at2"/>